<proteinExistence type="predicted"/>
<evidence type="ECO:0000313" key="1">
    <source>
        <dbReference type="EMBL" id="BAD84596.1"/>
    </source>
</evidence>
<dbReference type="InParanoid" id="Q5JD23"/>
<dbReference type="Proteomes" id="UP000000536">
    <property type="component" value="Chromosome"/>
</dbReference>
<dbReference type="EnsemblBacteria" id="BAD84596">
    <property type="protein sequence ID" value="BAD84596"/>
    <property type="gene ID" value="TK0407"/>
</dbReference>
<dbReference type="KEGG" id="tko:TK0407"/>
<dbReference type="EMBL" id="AP006878">
    <property type="protein sequence ID" value="BAD84596.1"/>
    <property type="molecule type" value="Genomic_DNA"/>
</dbReference>
<evidence type="ECO:0000313" key="2">
    <source>
        <dbReference type="Proteomes" id="UP000000536"/>
    </source>
</evidence>
<name>Q5JD23_THEKO</name>
<accession>Q5JD23</accession>
<sequence length="130" mass="14592">MLCILHNHYAQCTTSIMGPARRMLIRELEIGTSLSLPRIFVAVQGLLNVAGISSLAFITPSRCFRVVKLPELPKFPNEVAPRELSLSLLKLIRLLRRKLNLDPSHSPPLPPLRHPITTLLWIFHLSGIST</sequence>
<organism evidence="1 2">
    <name type="scientific">Thermococcus kodakarensis (strain ATCC BAA-918 / JCM 12380 / KOD1)</name>
    <name type="common">Pyrococcus kodakaraensis (strain KOD1)</name>
    <dbReference type="NCBI Taxonomy" id="69014"/>
    <lineage>
        <taxon>Archaea</taxon>
        <taxon>Methanobacteriati</taxon>
        <taxon>Methanobacteriota</taxon>
        <taxon>Thermococci</taxon>
        <taxon>Thermococcales</taxon>
        <taxon>Thermococcaceae</taxon>
        <taxon>Thermococcus</taxon>
    </lineage>
</organism>
<protein>
    <submittedName>
        <fullName evidence="1">Uncharacterized protein</fullName>
    </submittedName>
</protein>
<dbReference type="AlphaFoldDB" id="Q5JD23"/>
<dbReference type="HOGENOM" id="CLU_1933364_0_0_2"/>
<reference evidence="1 2" key="1">
    <citation type="journal article" date="2005" name="Genome Res.">
        <title>Complete genome sequence of the hyperthermophilic archaeon Thermococcus kodakaraensis KOD1 and comparison with Pyrococcus genomes.</title>
        <authorList>
            <person name="Fukui T."/>
            <person name="Atomi H."/>
            <person name="Kanai T."/>
            <person name="Matsumi R."/>
            <person name="Fujiwara S."/>
            <person name="Imanaka T."/>
        </authorList>
    </citation>
    <scope>NUCLEOTIDE SEQUENCE [LARGE SCALE GENOMIC DNA]</scope>
    <source>
        <strain evidence="2">ATCC BAA-918 / JCM 12380 / KOD1</strain>
    </source>
</reference>
<keyword evidence="2" id="KW-1185">Reference proteome</keyword>
<gene>
    <name evidence="1" type="ordered locus">TK0407</name>
</gene>